<name>A0ABQ9SQ79_9PEZI</name>
<dbReference type="InterPro" id="IPR036890">
    <property type="entry name" value="HATPase_C_sf"/>
</dbReference>
<dbReference type="SMART" id="SM01340">
    <property type="entry name" value="DNA_mis_repair"/>
    <property type="match status" value="1"/>
</dbReference>
<dbReference type="EMBL" id="MOPA01000004">
    <property type="protein sequence ID" value="KAK1541675.1"/>
    <property type="molecule type" value="Genomic_DNA"/>
</dbReference>
<feature type="region of interest" description="Disordered" evidence="3">
    <location>
        <begin position="689"/>
        <end position="743"/>
    </location>
</feature>
<dbReference type="Pfam" id="PF13589">
    <property type="entry name" value="HATPase_c_3"/>
    <property type="match status" value="1"/>
</dbReference>
<dbReference type="InterPro" id="IPR020568">
    <property type="entry name" value="Ribosomal_Su5_D2-typ_SF"/>
</dbReference>
<feature type="compositionally biased region" description="Polar residues" evidence="3">
    <location>
        <begin position="453"/>
        <end position="462"/>
    </location>
</feature>
<feature type="region of interest" description="Disordered" evidence="3">
    <location>
        <begin position="625"/>
        <end position="649"/>
    </location>
</feature>
<comment type="similarity">
    <text evidence="1">Belongs to the DNA mismatch repair MutL/HexB family.</text>
</comment>
<dbReference type="InterPro" id="IPR038973">
    <property type="entry name" value="MutL/Mlh/Pms-like"/>
</dbReference>
<keyword evidence="2" id="KW-0227">DNA damage</keyword>
<dbReference type="Gene3D" id="3.30.565.10">
    <property type="entry name" value="Histidine kinase-like ATPase, C-terminal domain"/>
    <property type="match status" value="1"/>
</dbReference>
<evidence type="ECO:0000259" key="4">
    <source>
        <dbReference type="SMART" id="SM01340"/>
    </source>
</evidence>
<evidence type="ECO:0000256" key="3">
    <source>
        <dbReference type="SAM" id="MobiDB-lite"/>
    </source>
</evidence>
<evidence type="ECO:0000313" key="5">
    <source>
        <dbReference type="EMBL" id="KAK1541675.1"/>
    </source>
</evidence>
<feature type="region of interest" description="Disordered" evidence="3">
    <location>
        <begin position="524"/>
        <end position="610"/>
    </location>
</feature>
<feature type="region of interest" description="Disordered" evidence="3">
    <location>
        <begin position="400"/>
        <end position="426"/>
    </location>
</feature>
<comment type="caution">
    <text evidence="5">The sequence shown here is derived from an EMBL/GenBank/DDBJ whole genome shotgun (WGS) entry which is preliminary data.</text>
</comment>
<dbReference type="Gene3D" id="3.30.230.10">
    <property type="match status" value="1"/>
</dbReference>
<dbReference type="InterPro" id="IPR014721">
    <property type="entry name" value="Ribsml_uS5_D2-typ_fold_subgr"/>
</dbReference>
<feature type="region of interest" description="Disordered" evidence="3">
    <location>
        <begin position="451"/>
        <end position="476"/>
    </location>
</feature>
<evidence type="ECO:0000256" key="1">
    <source>
        <dbReference type="ARBA" id="ARBA00006082"/>
    </source>
</evidence>
<dbReference type="PANTHER" id="PTHR10073">
    <property type="entry name" value="DNA MISMATCH REPAIR PROTEIN MLH, PMS, MUTL"/>
    <property type="match status" value="1"/>
</dbReference>
<keyword evidence="6" id="KW-1185">Reference proteome</keyword>
<proteinExistence type="inferred from homology"/>
<reference evidence="5 6" key="1">
    <citation type="submission" date="2016-10" db="EMBL/GenBank/DDBJ databases">
        <title>The genome sequence of Colletotrichum fioriniae PJ7.</title>
        <authorList>
            <person name="Baroncelli R."/>
        </authorList>
    </citation>
    <scope>NUCLEOTIDE SEQUENCE [LARGE SCALE GENOMIC DNA]</scope>
    <source>
        <strain evidence="5 6">IMI 384185</strain>
    </source>
</reference>
<dbReference type="Proteomes" id="UP001241169">
    <property type="component" value="Unassembled WGS sequence"/>
</dbReference>
<evidence type="ECO:0000256" key="2">
    <source>
        <dbReference type="ARBA" id="ARBA00022763"/>
    </source>
</evidence>
<feature type="domain" description="DNA mismatch repair protein S5" evidence="4">
    <location>
        <begin position="181"/>
        <end position="345"/>
    </location>
</feature>
<dbReference type="SUPFAM" id="SSF54211">
    <property type="entry name" value="Ribosomal protein S5 domain 2-like"/>
    <property type="match status" value="1"/>
</dbReference>
<dbReference type="RefSeq" id="XP_060350807.1">
    <property type="nucleotide sequence ID" value="XM_060489341.1"/>
</dbReference>
<sequence>MSISQLPQATVRQLGSSVVIPSPVSLVKELVDNAIDANANHIEIRTSANAIDKIQVRDNGHGISSEDYDALGRRSHTSKLRTFEELQCKGGQTLGFRGDALASVNAVSKLTITTRTTRDPVAVLLVLNPKGGGFTDKKHVAGSVGTTVDVSDLFANIPVRRQQILKESKKTYAQIKDLLQVYALTRPHIRLCLKVIKNDKLSWSYAPSKDGGTFSGTTPAILATKPGRPDTPASVMRLEAFLPRADADPLKVSGKGYFISVDSRPMATTGGTMKKLVDIYKNHLRGCVVLDNSSKSIPKPFIRLNVECRLGSYDPNVTTAKDEVIFANEPKLLSLFEDMCKEIYRATEPDITAEVVTESHQGAYERARHQSPDLLPDDDEENYDLLQELVSVDGKSQERVLTGLGSPESGQQLPEPPDREHSHGRKAVPGAVEDLSCPASVDHSPIGIEYSTVIDSSPSSDPGQARIGRGDEGDTQEAVLTQTLLRTGWEVNMAREETASPEGQTQLVLLGPPSTDVHEFIQSQMEQQTQREEPNPWSLARKASANHSARREDISGLQYTGEQRDGDTTPRQQAHAPNLADAMQEADEVDSQEIEDREFSRQQKSQPHWVPAAAREGIYEPETLKPPILQHPTAPLTSHQIPRHREQRRIPRDEEAFHSSFTEHEIEDLEIIPQRGPGVRQRIGAKTPYPFADLDESSVLGTPPPSSSPLRKPFRVPARIEQGSNRHGRQAPLRPAQAARRFEPRRADGLRQSKLAVNTRIDIQHPELKDTSGYCFPSIESRRDNYNDDVEETRKSKHRYKQASPDPNERQMLERLNALRHRTEDVYVEISGEERGRSLSRRATTTLPDMSPRRYLKKRLASRSRSRIKIHKRMRSEMLPFEKLFSEPHTQTHSLALDLQHLRQEVTNASDFDLYISRGIQEVAFHMGRNEMENISNKLQEIVCTWVYEKHGVEVELEVDIGALCDGEDIGTMTTITYFNGCTCASLILHLLGSSSSLHVSCPTVSRPSLTTKSLYNISTLEKSSSKWQFLDHSFLPPQGVLRLTSPGDKGRYERWHLNISGREYR</sequence>
<feature type="compositionally biased region" description="Acidic residues" evidence="3">
    <location>
        <begin position="584"/>
        <end position="596"/>
    </location>
</feature>
<dbReference type="GeneID" id="85373240"/>
<dbReference type="InterPro" id="IPR013507">
    <property type="entry name" value="DNA_mismatch_S5_2-like"/>
</dbReference>
<evidence type="ECO:0000313" key="6">
    <source>
        <dbReference type="Proteomes" id="UP001241169"/>
    </source>
</evidence>
<organism evidence="5 6">
    <name type="scientific">Colletotrichum paranaense</name>
    <dbReference type="NCBI Taxonomy" id="1914294"/>
    <lineage>
        <taxon>Eukaryota</taxon>
        <taxon>Fungi</taxon>
        <taxon>Dikarya</taxon>
        <taxon>Ascomycota</taxon>
        <taxon>Pezizomycotina</taxon>
        <taxon>Sordariomycetes</taxon>
        <taxon>Hypocreomycetidae</taxon>
        <taxon>Glomerellales</taxon>
        <taxon>Glomerellaceae</taxon>
        <taxon>Colletotrichum</taxon>
        <taxon>Colletotrichum acutatum species complex</taxon>
    </lineage>
</organism>
<protein>
    <submittedName>
        <fullName evidence="5">DNA mismatch repair protein mutL</fullName>
    </submittedName>
</protein>
<dbReference type="CDD" id="cd16926">
    <property type="entry name" value="HATPase_MutL-MLH-PMS-like"/>
    <property type="match status" value="1"/>
</dbReference>
<accession>A0ABQ9SQ79</accession>
<feature type="region of interest" description="Disordered" evidence="3">
    <location>
        <begin position="786"/>
        <end position="807"/>
    </location>
</feature>
<gene>
    <name evidence="5" type="ORF">CPAR01_05062</name>
</gene>
<dbReference type="PANTHER" id="PTHR10073:SF41">
    <property type="entry name" value="MISMATCH REPAIR PROTEIN, PUTATIVE (AFU_ORTHOLOGUE AFUA_8G05820)-RELATED"/>
    <property type="match status" value="1"/>
</dbReference>
<feature type="compositionally biased region" description="Low complexity" evidence="3">
    <location>
        <begin position="730"/>
        <end position="739"/>
    </location>
</feature>
<dbReference type="InterPro" id="IPR002099">
    <property type="entry name" value="MutL/Mlh/PMS"/>
</dbReference>
<dbReference type="SUPFAM" id="SSF55874">
    <property type="entry name" value="ATPase domain of HSP90 chaperone/DNA topoisomerase II/histidine kinase"/>
    <property type="match status" value="1"/>
</dbReference>
<dbReference type="NCBIfam" id="TIGR00585">
    <property type="entry name" value="mutl"/>
    <property type="match status" value="1"/>
</dbReference>